<dbReference type="Gene3D" id="2.80.10.50">
    <property type="match status" value="1"/>
</dbReference>
<reference evidence="2 3" key="1">
    <citation type="submission" date="2012-12" db="EMBL/GenBank/DDBJ databases">
        <title>The Genome Sequence of Bacillus cereus HuB4-4.</title>
        <authorList>
            <consortium name="The Broad Institute Genome Sequencing Platform"/>
            <consortium name="The Broad Institute Genome Sequencing Center for Infectious Disease"/>
            <person name="Feldgarden M."/>
            <person name="Van der Auwera G.A."/>
            <person name="Mahillon J."/>
            <person name="Duprez V."/>
            <person name="Timmery S."/>
            <person name="Mattelet C."/>
            <person name="Dierick K."/>
            <person name="Sun M."/>
            <person name="Yu Z."/>
            <person name="Zhu L."/>
            <person name="Hu X."/>
            <person name="Shank E.B."/>
            <person name="Swiecicka I."/>
            <person name="Hansen B.M."/>
            <person name="Andrup L."/>
            <person name="Walker B."/>
            <person name="Young S.K."/>
            <person name="Zeng Q."/>
            <person name="Gargeya S."/>
            <person name="Fitzgerald M."/>
            <person name="Haas B."/>
            <person name="Abouelleil A."/>
            <person name="Alvarado L."/>
            <person name="Arachchi H.M."/>
            <person name="Berlin A.M."/>
            <person name="Chapman S.B."/>
            <person name="Dewar J."/>
            <person name="Goldberg J."/>
            <person name="Griggs A."/>
            <person name="Gujja S."/>
            <person name="Hansen M."/>
            <person name="Howarth C."/>
            <person name="Imamovic A."/>
            <person name="Larimer J."/>
            <person name="McCowan C."/>
            <person name="Murphy C."/>
            <person name="Neiman D."/>
            <person name="Pearson M."/>
            <person name="Priest M."/>
            <person name="Roberts A."/>
            <person name="Saif S."/>
            <person name="Shea T."/>
            <person name="Sisk P."/>
            <person name="Sykes S."/>
            <person name="Wortman J."/>
            <person name="Nusbaum C."/>
            <person name="Birren B."/>
        </authorList>
    </citation>
    <scope>NUCLEOTIDE SEQUENCE [LARGE SCALE GENOMIC DNA]</scope>
    <source>
        <strain evidence="2 3">HuB4-4</strain>
    </source>
</reference>
<dbReference type="Proteomes" id="UP000014009">
    <property type="component" value="Unassembled WGS sequence"/>
</dbReference>
<sequence length="117" mass="13427">MNPQQISRNNHNVLLWEDRNQRNAQWNFVFNEQRNAYVIHNVLNPDLVLSATTTGTSGNAFAYLFRGYNDQFWIVDSTNNGYILRNFANRNLVLDVTNSGTNNGTNITVHPFHNGNN</sequence>
<dbReference type="PROSITE" id="PS50231">
    <property type="entry name" value="RICIN_B_LECTIN"/>
    <property type="match status" value="1"/>
</dbReference>
<accession>A0A9W5QW79</accession>
<dbReference type="InterPro" id="IPR000772">
    <property type="entry name" value="Ricin_B_lectin"/>
</dbReference>
<dbReference type="RefSeq" id="WP_016098276.1">
    <property type="nucleotide sequence ID" value="NZ_KB976537.1"/>
</dbReference>
<dbReference type="EMBL" id="AHEF01000042">
    <property type="protein sequence ID" value="EOP90503.1"/>
    <property type="molecule type" value="Genomic_DNA"/>
</dbReference>
<evidence type="ECO:0000313" key="3">
    <source>
        <dbReference type="Proteomes" id="UP000014009"/>
    </source>
</evidence>
<comment type="caution">
    <text evidence="2">The sequence shown here is derived from an EMBL/GenBank/DDBJ whole genome shotgun (WGS) entry which is preliminary data.</text>
</comment>
<organism evidence="2 3">
    <name type="scientific">Bacillus cereus HuB4-4</name>
    <dbReference type="NCBI Taxonomy" id="1053211"/>
    <lineage>
        <taxon>Bacteria</taxon>
        <taxon>Bacillati</taxon>
        <taxon>Bacillota</taxon>
        <taxon>Bacilli</taxon>
        <taxon>Bacillales</taxon>
        <taxon>Bacillaceae</taxon>
        <taxon>Bacillus</taxon>
        <taxon>Bacillus cereus group</taxon>
    </lineage>
</organism>
<dbReference type="AlphaFoldDB" id="A0A9W5QW79"/>
<protein>
    <recommendedName>
        <fullName evidence="1">Ricin B lectin domain-containing protein</fullName>
    </recommendedName>
</protein>
<gene>
    <name evidence="2" type="ORF">IGM_02196</name>
</gene>
<dbReference type="InterPro" id="IPR035992">
    <property type="entry name" value="Ricin_B-like_lectins"/>
</dbReference>
<feature type="domain" description="Ricin B lectin" evidence="1">
    <location>
        <begin position="23"/>
        <end position="108"/>
    </location>
</feature>
<dbReference type="Pfam" id="PF14200">
    <property type="entry name" value="RicinB_lectin_2"/>
    <property type="match status" value="1"/>
</dbReference>
<name>A0A9W5QW79_BACCE</name>
<proteinExistence type="predicted"/>
<evidence type="ECO:0000259" key="1">
    <source>
        <dbReference type="Pfam" id="PF14200"/>
    </source>
</evidence>
<evidence type="ECO:0000313" key="2">
    <source>
        <dbReference type="EMBL" id="EOP90503.1"/>
    </source>
</evidence>
<dbReference type="SUPFAM" id="SSF50370">
    <property type="entry name" value="Ricin B-like lectins"/>
    <property type="match status" value="1"/>
</dbReference>